<dbReference type="GO" id="GO:0005634">
    <property type="term" value="C:nucleus"/>
    <property type="evidence" value="ECO:0007669"/>
    <property type="project" value="UniProtKB-SubCell"/>
</dbReference>
<gene>
    <name evidence="4" type="ORF">NLU13_6598</name>
</gene>
<evidence type="ECO:0000313" key="4">
    <source>
        <dbReference type="EMBL" id="KAK0386762.1"/>
    </source>
</evidence>
<keyword evidence="2" id="KW-0539">Nucleus</keyword>
<evidence type="ECO:0000313" key="5">
    <source>
        <dbReference type="Proteomes" id="UP001175261"/>
    </source>
</evidence>
<dbReference type="Pfam" id="PF11951">
    <property type="entry name" value="Fungal_trans_2"/>
    <property type="match status" value="1"/>
</dbReference>
<sequence>MELHPDGPATGIKRKLRRSHTGCQKCRQTKVKCDEAQPQCARCVRLRHHCDYSPRPRKKYTRRPKLPAVDAILSGQNSPVSAASSSQLSIRSNRDTVDSGFGDAAWATATTSRGSRVLDLSSVSPEAASVLDPLDHAALHYFRFVLPVSVDGKDPRYSGPAVIWALAEKNVMVMHSVCALAGRKMCEKPEPTPLEEAHARRCLAVEHCAEALRMLNMALEGHGRAQDLNCILAALWMMIKYEQDYGDGSGHGFRAHLRGAAAMYTGRIGNIANVLPPIRPSGTVEMQPDMAVPSPLTCQLMVWIGLVDGGAAINGLGGAFCRLLGESQHSFGRIVPSAQLDIFRALQKRADMAPFELWGPSYPQDEMVDDLQNSQLMGLQAEIGQLRYLLSYLTEEHFPDIASGSAPPGTNPRLGFEKDIHLVIRDLETRHSGIFRLSGSLDTRKMASPSQKRFAVSARHICAFFHACVLCFQRIIRGPQPPDAEQRNALREIMTLASLAHQDNGEDGMVQFGWTLFVAALESDDFIHRKWLLERIELLARRGENFRRAHNALRIAFSEQGPGDRRLAYAWLVRRPDIERFVLT</sequence>
<proteinExistence type="predicted"/>
<accession>A0AA39L7A7</accession>
<dbReference type="InterPro" id="IPR036864">
    <property type="entry name" value="Zn2-C6_fun-type_DNA-bd_sf"/>
</dbReference>
<dbReference type="CDD" id="cd00067">
    <property type="entry name" value="GAL4"/>
    <property type="match status" value="1"/>
</dbReference>
<evidence type="ECO:0000259" key="3">
    <source>
        <dbReference type="PROSITE" id="PS50048"/>
    </source>
</evidence>
<comment type="subcellular location">
    <subcellularLocation>
        <location evidence="1">Nucleus</location>
    </subcellularLocation>
</comment>
<dbReference type="SUPFAM" id="SSF57701">
    <property type="entry name" value="Zn2/Cys6 DNA-binding domain"/>
    <property type="match status" value="1"/>
</dbReference>
<protein>
    <recommendedName>
        <fullName evidence="3">Zn(2)-C6 fungal-type domain-containing protein</fullName>
    </recommendedName>
</protein>
<name>A0AA39L7A7_SARSR</name>
<dbReference type="PROSITE" id="PS50048">
    <property type="entry name" value="ZN2_CY6_FUNGAL_2"/>
    <property type="match status" value="1"/>
</dbReference>
<reference evidence="4" key="1">
    <citation type="submission" date="2022-10" db="EMBL/GenBank/DDBJ databases">
        <title>Determination and structural analysis of whole genome sequence of Sarocladium strictum F4-1.</title>
        <authorList>
            <person name="Hu L."/>
            <person name="Jiang Y."/>
        </authorList>
    </citation>
    <scope>NUCLEOTIDE SEQUENCE</scope>
    <source>
        <strain evidence="4">F4-1</strain>
    </source>
</reference>
<dbReference type="SMART" id="SM00066">
    <property type="entry name" value="GAL4"/>
    <property type="match status" value="1"/>
</dbReference>
<dbReference type="Pfam" id="PF00172">
    <property type="entry name" value="Zn_clus"/>
    <property type="match status" value="1"/>
</dbReference>
<comment type="caution">
    <text evidence="4">The sequence shown here is derived from an EMBL/GenBank/DDBJ whole genome shotgun (WGS) entry which is preliminary data.</text>
</comment>
<evidence type="ECO:0000256" key="1">
    <source>
        <dbReference type="ARBA" id="ARBA00004123"/>
    </source>
</evidence>
<dbReference type="Gene3D" id="4.10.240.10">
    <property type="entry name" value="Zn(2)-C6 fungal-type DNA-binding domain"/>
    <property type="match status" value="1"/>
</dbReference>
<dbReference type="InterPro" id="IPR001138">
    <property type="entry name" value="Zn2Cys6_DnaBD"/>
</dbReference>
<organism evidence="4 5">
    <name type="scientific">Sarocladium strictum</name>
    <name type="common">Black bundle disease fungus</name>
    <name type="synonym">Acremonium strictum</name>
    <dbReference type="NCBI Taxonomy" id="5046"/>
    <lineage>
        <taxon>Eukaryota</taxon>
        <taxon>Fungi</taxon>
        <taxon>Dikarya</taxon>
        <taxon>Ascomycota</taxon>
        <taxon>Pezizomycotina</taxon>
        <taxon>Sordariomycetes</taxon>
        <taxon>Hypocreomycetidae</taxon>
        <taxon>Hypocreales</taxon>
        <taxon>Sarocladiaceae</taxon>
        <taxon>Sarocladium</taxon>
    </lineage>
</organism>
<dbReference type="PROSITE" id="PS00463">
    <property type="entry name" value="ZN2_CY6_FUNGAL_1"/>
    <property type="match status" value="1"/>
</dbReference>
<dbReference type="GO" id="GO:0008270">
    <property type="term" value="F:zinc ion binding"/>
    <property type="evidence" value="ECO:0007669"/>
    <property type="project" value="InterPro"/>
</dbReference>
<dbReference type="AlphaFoldDB" id="A0AA39L7A7"/>
<dbReference type="GO" id="GO:0000981">
    <property type="term" value="F:DNA-binding transcription factor activity, RNA polymerase II-specific"/>
    <property type="evidence" value="ECO:0007669"/>
    <property type="project" value="InterPro"/>
</dbReference>
<feature type="domain" description="Zn(2)-C6 fungal-type" evidence="3">
    <location>
        <begin position="22"/>
        <end position="52"/>
    </location>
</feature>
<dbReference type="PANTHER" id="PTHR37534:SF46">
    <property type="entry name" value="ZN(II)2CYS6 TRANSCRIPTION FACTOR (EUROFUNG)"/>
    <property type="match status" value="1"/>
</dbReference>
<dbReference type="Proteomes" id="UP001175261">
    <property type="component" value="Unassembled WGS sequence"/>
</dbReference>
<keyword evidence="5" id="KW-1185">Reference proteome</keyword>
<dbReference type="InterPro" id="IPR021858">
    <property type="entry name" value="Fun_TF"/>
</dbReference>
<dbReference type="EMBL" id="JAPDFR010000005">
    <property type="protein sequence ID" value="KAK0386762.1"/>
    <property type="molecule type" value="Genomic_DNA"/>
</dbReference>
<evidence type="ECO:0000256" key="2">
    <source>
        <dbReference type="ARBA" id="ARBA00023242"/>
    </source>
</evidence>
<dbReference type="PANTHER" id="PTHR37534">
    <property type="entry name" value="TRANSCRIPTIONAL ACTIVATOR PROTEIN UGA3"/>
    <property type="match status" value="1"/>
</dbReference>